<dbReference type="InterPro" id="IPR039988">
    <property type="entry name" value="MTTP"/>
</dbReference>
<reference evidence="8" key="1">
    <citation type="submission" date="2025-08" db="UniProtKB">
        <authorList>
            <consortium name="RefSeq"/>
        </authorList>
    </citation>
    <scope>IDENTIFICATION</scope>
</reference>
<evidence type="ECO:0000256" key="1">
    <source>
        <dbReference type="ARBA" id="ARBA00004240"/>
    </source>
</evidence>
<feature type="domain" description="Vitellogenin" evidence="5">
    <location>
        <begin position="2"/>
        <end position="316"/>
    </location>
</feature>
<dbReference type="PANTHER" id="PTHR13024:SF0">
    <property type="entry name" value="MICROSOMAL TRIACYLGLYCEROL TRANSFER PROTEIN"/>
    <property type="match status" value="1"/>
</dbReference>
<keyword evidence="4" id="KW-0256">Endoplasmic reticulum</keyword>
<dbReference type="GO" id="GO:0005794">
    <property type="term" value="C:Golgi apparatus"/>
    <property type="evidence" value="ECO:0007669"/>
    <property type="project" value="TreeGrafter"/>
</dbReference>
<dbReference type="InterPro" id="IPR001747">
    <property type="entry name" value="Vitellogenin_N"/>
</dbReference>
<dbReference type="Gene3D" id="1.25.10.20">
    <property type="entry name" value="Vitellinogen, superhelical"/>
    <property type="match status" value="1"/>
</dbReference>
<dbReference type="GO" id="GO:0016323">
    <property type="term" value="C:basolateral plasma membrane"/>
    <property type="evidence" value="ECO:0007669"/>
    <property type="project" value="TreeGrafter"/>
</dbReference>
<keyword evidence="7" id="KW-1185">Reference proteome</keyword>
<dbReference type="InterPro" id="IPR015816">
    <property type="entry name" value="Vitellinogen_b-sht_N"/>
</dbReference>
<dbReference type="InterPro" id="IPR015819">
    <property type="entry name" value="Lipid_transp_b-sht_shell"/>
</dbReference>
<evidence type="ECO:0000313" key="7">
    <source>
        <dbReference type="Proteomes" id="UP000694920"/>
    </source>
</evidence>
<dbReference type="Gene3D" id="2.30.230.10">
    <property type="entry name" value="Lipovitellin, beta-sheet shell regions, chain A"/>
    <property type="match status" value="1"/>
</dbReference>
<protein>
    <submittedName>
        <fullName evidence="8">Microsomal triglyceride transfer protein isoform X2</fullName>
    </submittedName>
</protein>
<proteinExistence type="predicted"/>
<keyword evidence="3" id="KW-0732">Signal</keyword>
<organism evidence="7 8">
    <name type="scientific">Cephus cinctus</name>
    <name type="common">Wheat stem sawfly</name>
    <dbReference type="NCBI Taxonomy" id="211228"/>
    <lineage>
        <taxon>Eukaryota</taxon>
        <taxon>Metazoa</taxon>
        <taxon>Ecdysozoa</taxon>
        <taxon>Arthropoda</taxon>
        <taxon>Hexapoda</taxon>
        <taxon>Insecta</taxon>
        <taxon>Pterygota</taxon>
        <taxon>Neoptera</taxon>
        <taxon>Endopterygota</taxon>
        <taxon>Hymenoptera</taxon>
        <taxon>Cephoidea</taxon>
        <taxon>Cephidae</taxon>
        <taxon>Cephus</taxon>
    </lineage>
</organism>
<dbReference type="Proteomes" id="UP000694920">
    <property type="component" value="Unplaced"/>
</dbReference>
<dbReference type="SUPFAM" id="SSF56968">
    <property type="entry name" value="Lipovitellin-phosvitin complex, beta-sheet shell regions"/>
    <property type="match status" value="1"/>
</dbReference>
<dbReference type="AlphaFoldDB" id="A0AAJ7RSC7"/>
<accession>A0AAJ7RSC7</accession>
<dbReference type="GO" id="GO:0008289">
    <property type="term" value="F:lipid binding"/>
    <property type="evidence" value="ECO:0007669"/>
    <property type="project" value="InterPro"/>
</dbReference>
<dbReference type="Pfam" id="PF01347">
    <property type="entry name" value="Vitellogenin_N"/>
    <property type="match status" value="1"/>
</dbReference>
<keyword evidence="2" id="KW-0813">Transport</keyword>
<sequence length="552" mass="61600">MEIYLNPSEKLSGLNLKRGLASLFQYKNVDGEFQERDASGLCNVSYNLIRARFIKKQKIICQQNVYAQEKKHLIPIMGVAVTSSRMSMYELTQAFLPKSIIDYENHTINLRGKQNVGTIITSQRTLTLLPGTLDTSPVQTDTVKDAIALLEQSFRKIPIELQPEPVLCPHSGCITLEEILEQNREALEDAAMGSVKSASALLKLIPLVRDASPEELDKLLKSPRNTKFKSQLYDILGSAGTSVSHQTAMKILEQEKISDDIERYLRALSISTNPNTDIIKDILRRSKETMQNTKISETLALTAAAMARQGGSPTIRERVRGSLEIQLELYRGGLGSFASSFKDNSDTPDEDEAVIAGMDISILGVDIRPFVLFSSQRELIGHIWSGTASKRTPVLQGLLNFPQHKQFIPMSSGFVIETEVNGAASLDLAGQVQLSLWSRKAQSLTNIRSGIAIIGSSRVHSNFIQSSVEFTLSMEPKLELTTDAQYSASVFLCMRLSQPKTTIRHNIYKIERIPGSKHKLRKTRRTELLLPAKSYFLDMKNNEMCSKLIQHN</sequence>
<dbReference type="InterPro" id="IPR045811">
    <property type="entry name" value="MTP_lip-bd"/>
</dbReference>
<gene>
    <name evidence="8" type="primary">LOC107273115</name>
</gene>
<dbReference type="PANTHER" id="PTHR13024">
    <property type="entry name" value="MICROSOMAL TRIGLYCERIDE TRANSFER PROTEIN, LARGE SUBUNIT"/>
    <property type="match status" value="1"/>
</dbReference>
<dbReference type="GO" id="GO:0042157">
    <property type="term" value="P:lipoprotein metabolic process"/>
    <property type="evidence" value="ECO:0007669"/>
    <property type="project" value="TreeGrafter"/>
</dbReference>
<dbReference type="GO" id="GO:0005548">
    <property type="term" value="F:phospholipid transporter activity"/>
    <property type="evidence" value="ECO:0007669"/>
    <property type="project" value="InterPro"/>
</dbReference>
<dbReference type="Pfam" id="PF19444">
    <property type="entry name" value="MTP_lip_bd"/>
    <property type="match status" value="1"/>
</dbReference>
<evidence type="ECO:0000313" key="8">
    <source>
        <dbReference type="RefSeq" id="XP_024946168.1"/>
    </source>
</evidence>
<evidence type="ECO:0000256" key="2">
    <source>
        <dbReference type="ARBA" id="ARBA00022448"/>
    </source>
</evidence>
<dbReference type="GO" id="GO:0005783">
    <property type="term" value="C:endoplasmic reticulum"/>
    <property type="evidence" value="ECO:0007669"/>
    <property type="project" value="UniProtKB-SubCell"/>
</dbReference>
<dbReference type="GeneID" id="107273115"/>
<dbReference type="InterPro" id="IPR011030">
    <property type="entry name" value="Lipovitellin_superhlx_dom"/>
</dbReference>
<comment type="subcellular location">
    <subcellularLocation>
        <location evidence="1">Endoplasmic reticulum</location>
    </subcellularLocation>
</comment>
<evidence type="ECO:0000259" key="5">
    <source>
        <dbReference type="Pfam" id="PF01347"/>
    </source>
</evidence>
<evidence type="ECO:0000256" key="4">
    <source>
        <dbReference type="ARBA" id="ARBA00022824"/>
    </source>
</evidence>
<dbReference type="RefSeq" id="XP_024946168.1">
    <property type="nucleotide sequence ID" value="XM_025090400.1"/>
</dbReference>
<evidence type="ECO:0000259" key="6">
    <source>
        <dbReference type="Pfam" id="PF19444"/>
    </source>
</evidence>
<name>A0AAJ7RSC7_CEPCN</name>
<evidence type="ECO:0000256" key="3">
    <source>
        <dbReference type="ARBA" id="ARBA00022729"/>
    </source>
</evidence>
<feature type="domain" description="MTP large subunit lipid-binding" evidence="6">
    <location>
        <begin position="345"/>
        <end position="550"/>
    </location>
</feature>